<gene>
    <name evidence="1" type="ORF">HMI46_17535</name>
</gene>
<protein>
    <submittedName>
        <fullName evidence="1">Uncharacterized protein</fullName>
    </submittedName>
</protein>
<accession>A0AAP7DK42</accession>
<proteinExistence type="predicted"/>
<dbReference type="EMBL" id="JABFOR010000024">
    <property type="protein sequence ID" value="NOJ72351.1"/>
    <property type="molecule type" value="Genomic_DNA"/>
</dbReference>
<dbReference type="AlphaFoldDB" id="A0AAP7DK42"/>
<dbReference type="Proteomes" id="UP000552038">
    <property type="component" value="Unassembled WGS sequence"/>
</dbReference>
<comment type="caution">
    <text evidence="1">The sequence shown here is derived from an EMBL/GenBank/DDBJ whole genome shotgun (WGS) entry which is preliminary data.</text>
</comment>
<evidence type="ECO:0000313" key="1">
    <source>
        <dbReference type="EMBL" id="NOJ72351.1"/>
    </source>
</evidence>
<reference evidence="1 2" key="1">
    <citation type="submission" date="2020-05" db="EMBL/GenBank/DDBJ databases">
        <title>Whole genome sequencing and identification of novel metabolites from Paenibacillus alvei strain JR949.</title>
        <authorList>
            <person name="Rajendhran J."/>
            <person name="Sree Pranav P."/>
            <person name="Mahalakshmi B."/>
            <person name="Karthikeyan R."/>
        </authorList>
    </citation>
    <scope>NUCLEOTIDE SEQUENCE [LARGE SCALE GENOMIC DNA]</scope>
    <source>
        <strain evidence="1 2">JR949</strain>
    </source>
</reference>
<organism evidence="1 2">
    <name type="scientific">Paenibacillus alvei</name>
    <name type="common">Bacillus alvei</name>
    <dbReference type="NCBI Taxonomy" id="44250"/>
    <lineage>
        <taxon>Bacteria</taxon>
        <taxon>Bacillati</taxon>
        <taxon>Bacillota</taxon>
        <taxon>Bacilli</taxon>
        <taxon>Bacillales</taxon>
        <taxon>Paenibacillaceae</taxon>
        <taxon>Paenibacillus</taxon>
    </lineage>
</organism>
<evidence type="ECO:0000313" key="2">
    <source>
        <dbReference type="Proteomes" id="UP000552038"/>
    </source>
</evidence>
<sequence>MPQQAEYDYGQALACQQVLQNQDMALECATA</sequence>
<name>A0AAP7DK42_PAEAL</name>